<dbReference type="EMBL" id="JABEXW010000410">
    <property type="protein sequence ID" value="KAF4964429.1"/>
    <property type="molecule type" value="Genomic_DNA"/>
</dbReference>
<protein>
    <recommendedName>
        <fullName evidence="4">Hydrophobin</fullName>
    </recommendedName>
</protein>
<feature type="signal peptide" evidence="1">
    <location>
        <begin position="1"/>
        <end position="20"/>
    </location>
</feature>
<evidence type="ECO:0000313" key="2">
    <source>
        <dbReference type="EMBL" id="KAF4964429.1"/>
    </source>
</evidence>
<evidence type="ECO:0000256" key="1">
    <source>
        <dbReference type="SAM" id="SignalP"/>
    </source>
</evidence>
<dbReference type="AlphaFoldDB" id="A0A8H4X817"/>
<evidence type="ECO:0000313" key="3">
    <source>
        <dbReference type="Proteomes" id="UP000622797"/>
    </source>
</evidence>
<reference evidence="2" key="1">
    <citation type="journal article" date="2020" name="BMC Genomics">
        <title>Correction to: Identification and distribution of gene clusters required for synthesis of sphingolipid metabolism inhibitors in diverse species of the filamentous fungus Fusarium.</title>
        <authorList>
            <person name="Kim H.S."/>
            <person name="Lohmar J.M."/>
            <person name="Busman M."/>
            <person name="Brown D.W."/>
            <person name="Naumann T.A."/>
            <person name="Divon H.H."/>
            <person name="Lysoe E."/>
            <person name="Uhlig S."/>
            <person name="Proctor R.H."/>
        </authorList>
    </citation>
    <scope>NUCLEOTIDE SEQUENCE</scope>
    <source>
        <strain evidence="2">NRRL 20472</strain>
    </source>
</reference>
<evidence type="ECO:0008006" key="4">
    <source>
        <dbReference type="Google" id="ProtNLM"/>
    </source>
</evidence>
<gene>
    <name evidence="2" type="ORF">FSARC_7615</name>
</gene>
<feature type="chain" id="PRO_5034819580" description="Hydrophobin" evidence="1">
    <location>
        <begin position="21"/>
        <end position="137"/>
    </location>
</feature>
<accession>A0A8H4X817</accession>
<organism evidence="2 3">
    <name type="scientific">Fusarium sarcochroum</name>
    <dbReference type="NCBI Taxonomy" id="1208366"/>
    <lineage>
        <taxon>Eukaryota</taxon>
        <taxon>Fungi</taxon>
        <taxon>Dikarya</taxon>
        <taxon>Ascomycota</taxon>
        <taxon>Pezizomycotina</taxon>
        <taxon>Sordariomycetes</taxon>
        <taxon>Hypocreomycetidae</taxon>
        <taxon>Hypocreales</taxon>
        <taxon>Nectriaceae</taxon>
        <taxon>Fusarium</taxon>
        <taxon>Fusarium lateritium species complex</taxon>
    </lineage>
</organism>
<sequence>MKYSLATVGLFVTLSSLVTASPAADAASQLQGRDPIICIGCVNTVGCLEKSLPEGCENVRFLGFTPQQRVSLGWWRCKIADKVLRLLMRVVVLKSFARLSERVFVDAAPIKRMEMLTCASDDENQSLDKRIGHSHLR</sequence>
<dbReference type="Proteomes" id="UP000622797">
    <property type="component" value="Unassembled WGS sequence"/>
</dbReference>
<reference evidence="2" key="2">
    <citation type="submission" date="2020-05" db="EMBL/GenBank/DDBJ databases">
        <authorList>
            <person name="Kim H.-S."/>
            <person name="Proctor R.H."/>
            <person name="Brown D.W."/>
        </authorList>
    </citation>
    <scope>NUCLEOTIDE SEQUENCE</scope>
    <source>
        <strain evidence="2">NRRL 20472</strain>
    </source>
</reference>
<comment type="caution">
    <text evidence="2">The sequence shown here is derived from an EMBL/GenBank/DDBJ whole genome shotgun (WGS) entry which is preliminary data.</text>
</comment>
<keyword evidence="3" id="KW-1185">Reference proteome</keyword>
<name>A0A8H4X817_9HYPO</name>
<dbReference type="OrthoDB" id="5238578at2759"/>
<keyword evidence="1" id="KW-0732">Signal</keyword>
<proteinExistence type="predicted"/>